<protein>
    <submittedName>
        <fullName evidence="2">Uncharacterized protein</fullName>
    </submittedName>
</protein>
<name>A0ABQ1DY00_9FIRM</name>
<keyword evidence="3" id="KW-1185">Reference proteome</keyword>
<evidence type="ECO:0000256" key="1">
    <source>
        <dbReference type="SAM" id="Phobius"/>
    </source>
</evidence>
<evidence type="ECO:0000313" key="2">
    <source>
        <dbReference type="EMBL" id="GFO87604.1"/>
    </source>
</evidence>
<keyword evidence="1" id="KW-0472">Membrane</keyword>
<feature type="transmembrane region" description="Helical" evidence="1">
    <location>
        <begin position="7"/>
        <end position="29"/>
    </location>
</feature>
<dbReference type="RefSeq" id="WP_188885679.1">
    <property type="nucleotide sequence ID" value="NZ_BLYJ01000007.1"/>
</dbReference>
<proteinExistence type="predicted"/>
<reference evidence="2 3" key="1">
    <citation type="submission" date="2020-06" db="EMBL/GenBank/DDBJ databases">
        <title>Characterization of fructooligosaccharide metabolism and fructooligosaccharide-degrading enzymes in human commensal butyrate producers.</title>
        <authorList>
            <person name="Tanno H."/>
            <person name="Fujii T."/>
            <person name="Hirano K."/>
            <person name="Maeno S."/>
            <person name="Tonozuka T."/>
            <person name="Sakamoto M."/>
            <person name="Ohkuma M."/>
            <person name="Tochio T."/>
            <person name="Endo A."/>
        </authorList>
    </citation>
    <scope>NUCLEOTIDE SEQUENCE [LARGE SCALE GENOMIC DNA]</scope>
    <source>
        <strain evidence="2 3">JCM 31056</strain>
    </source>
</reference>
<organism evidence="2 3">
    <name type="scientific">Butyricicoccus faecihominis</name>
    <dbReference type="NCBI Taxonomy" id="1712515"/>
    <lineage>
        <taxon>Bacteria</taxon>
        <taxon>Bacillati</taxon>
        <taxon>Bacillota</taxon>
        <taxon>Clostridia</taxon>
        <taxon>Eubacteriales</taxon>
        <taxon>Butyricicoccaceae</taxon>
        <taxon>Butyricicoccus</taxon>
    </lineage>
</organism>
<dbReference type="EMBL" id="BLYJ01000007">
    <property type="protein sequence ID" value="GFO87604.1"/>
    <property type="molecule type" value="Genomic_DNA"/>
</dbReference>
<feature type="transmembrane region" description="Helical" evidence="1">
    <location>
        <begin position="35"/>
        <end position="56"/>
    </location>
</feature>
<comment type="caution">
    <text evidence="2">The sequence shown here is derived from an EMBL/GenBank/DDBJ whole genome shotgun (WGS) entry which is preliminary data.</text>
</comment>
<sequence length="69" mass="7412">MKQLVYGGILMITGMLGVIAAILALSASIADNASIMFLIAFAGIILFAIMAFLGYYEHVRPAMKDKDSE</sequence>
<dbReference type="Proteomes" id="UP000620147">
    <property type="component" value="Unassembled WGS sequence"/>
</dbReference>
<keyword evidence="1" id="KW-0812">Transmembrane</keyword>
<evidence type="ECO:0000313" key="3">
    <source>
        <dbReference type="Proteomes" id="UP000620147"/>
    </source>
</evidence>
<accession>A0ABQ1DY00</accession>
<keyword evidence="1" id="KW-1133">Transmembrane helix</keyword>
<gene>
    <name evidence="2" type="ORF">BUFA31_07680</name>
</gene>